<keyword evidence="5 8" id="KW-0472">Membrane</keyword>
<keyword evidence="4 8" id="KW-0406">Ion transport</keyword>
<evidence type="ECO:0000256" key="2">
    <source>
        <dbReference type="ARBA" id="ARBA00005712"/>
    </source>
</evidence>
<dbReference type="Pfam" id="PF02823">
    <property type="entry name" value="ATP-synt_DE_N"/>
    <property type="match status" value="1"/>
</dbReference>
<feature type="domain" description="ATP synthase F1 complex delta/epsilon subunit N-terminal" evidence="10">
    <location>
        <begin position="8"/>
        <end position="87"/>
    </location>
</feature>
<keyword evidence="3 8" id="KW-0813">Transport</keyword>
<evidence type="ECO:0000259" key="10">
    <source>
        <dbReference type="Pfam" id="PF02823"/>
    </source>
</evidence>
<dbReference type="GO" id="GO:0046933">
    <property type="term" value="F:proton-transporting ATP synthase activity, rotational mechanism"/>
    <property type="evidence" value="ECO:0007669"/>
    <property type="project" value="UniProtKB-UniRule"/>
</dbReference>
<proteinExistence type="inferred from homology"/>
<dbReference type="GO" id="GO:0045259">
    <property type="term" value="C:proton-transporting ATP synthase complex"/>
    <property type="evidence" value="ECO:0007669"/>
    <property type="project" value="UniProtKB-KW"/>
</dbReference>
<dbReference type="Proteomes" id="UP000419017">
    <property type="component" value="Unassembled WGS sequence"/>
</dbReference>
<evidence type="ECO:0000256" key="6">
    <source>
        <dbReference type="ARBA" id="ARBA00023196"/>
    </source>
</evidence>
<evidence type="ECO:0000256" key="1">
    <source>
        <dbReference type="ARBA" id="ARBA00004184"/>
    </source>
</evidence>
<keyword evidence="6 8" id="KW-0139">CF(1)</keyword>
<evidence type="ECO:0000256" key="8">
    <source>
        <dbReference type="HAMAP-Rule" id="MF_00530"/>
    </source>
</evidence>
<dbReference type="GO" id="GO:0005524">
    <property type="term" value="F:ATP binding"/>
    <property type="evidence" value="ECO:0007669"/>
    <property type="project" value="UniProtKB-UniRule"/>
</dbReference>
<evidence type="ECO:0000313" key="11">
    <source>
        <dbReference type="EMBL" id="VWL84897.1"/>
    </source>
</evidence>
<accession>A0A6I8MBU3</accession>
<evidence type="ECO:0000256" key="5">
    <source>
        <dbReference type="ARBA" id="ARBA00023136"/>
    </source>
</evidence>
<dbReference type="InterPro" id="IPR036771">
    <property type="entry name" value="ATPsynth_dsu/esu_N"/>
</dbReference>
<dbReference type="EMBL" id="CABWIB010000001">
    <property type="protein sequence ID" value="VWL84897.1"/>
    <property type="molecule type" value="Genomic_DNA"/>
</dbReference>
<dbReference type="GO" id="GO:0005886">
    <property type="term" value="C:plasma membrane"/>
    <property type="evidence" value="ECO:0007669"/>
    <property type="project" value="UniProtKB-SubCell"/>
</dbReference>
<keyword evidence="12" id="KW-1185">Reference proteome</keyword>
<dbReference type="GO" id="GO:0012505">
    <property type="term" value="C:endomembrane system"/>
    <property type="evidence" value="ECO:0007669"/>
    <property type="project" value="UniProtKB-SubCell"/>
</dbReference>
<dbReference type="PANTHER" id="PTHR13822">
    <property type="entry name" value="ATP SYNTHASE DELTA/EPSILON CHAIN"/>
    <property type="match status" value="1"/>
</dbReference>
<dbReference type="AlphaFoldDB" id="A0A6I8MBU3"/>
<dbReference type="CDD" id="cd12152">
    <property type="entry name" value="F1-ATPase_delta"/>
    <property type="match status" value="1"/>
</dbReference>
<dbReference type="Gene3D" id="2.60.15.10">
    <property type="entry name" value="F0F1 ATP synthase delta/epsilon subunit, N-terminal"/>
    <property type="match status" value="1"/>
</dbReference>
<dbReference type="PANTHER" id="PTHR13822:SF10">
    <property type="entry name" value="ATP SYNTHASE EPSILON CHAIN, CHLOROPLASTIC"/>
    <property type="match status" value="1"/>
</dbReference>
<protein>
    <recommendedName>
        <fullName evidence="8">ATP synthase epsilon chain</fullName>
    </recommendedName>
    <alternativeName>
        <fullName evidence="8">ATP synthase F1 sector epsilon subunit</fullName>
    </alternativeName>
    <alternativeName>
        <fullName evidence="8">F-ATPase epsilon subunit</fullName>
    </alternativeName>
</protein>
<dbReference type="NCBIfam" id="TIGR01216">
    <property type="entry name" value="ATP_synt_epsi"/>
    <property type="match status" value="1"/>
</dbReference>
<dbReference type="SUPFAM" id="SSF51344">
    <property type="entry name" value="Epsilon subunit of F1F0-ATP synthase N-terminal domain"/>
    <property type="match status" value="1"/>
</dbReference>
<gene>
    <name evidence="8" type="primary">atpC</name>
    <name evidence="11" type="ORF">OMES3154_00154</name>
</gene>
<keyword evidence="8" id="KW-0375">Hydrogen ion transport</keyword>
<dbReference type="InterPro" id="IPR020546">
    <property type="entry name" value="ATP_synth_F1_dsu/esu_N"/>
</dbReference>
<comment type="function">
    <text evidence="8">Produces ATP from ADP in the presence of a proton gradient across the membrane.</text>
</comment>
<dbReference type="InterPro" id="IPR001469">
    <property type="entry name" value="ATP_synth_F1_dsu/esu"/>
</dbReference>
<name>A0A6I8MBU3_9FUSO</name>
<evidence type="ECO:0000256" key="3">
    <source>
        <dbReference type="ARBA" id="ARBA00022448"/>
    </source>
</evidence>
<evidence type="ECO:0000256" key="9">
    <source>
        <dbReference type="RuleBase" id="RU003656"/>
    </source>
</evidence>
<dbReference type="HAMAP" id="MF_00530">
    <property type="entry name" value="ATP_synth_epsil_bac"/>
    <property type="match status" value="1"/>
</dbReference>
<comment type="subunit">
    <text evidence="8 9">F-type ATPases have 2 components, CF(1) - the catalytic core - and CF(0) - the membrane proton channel. CF(1) has five subunits: alpha(3), beta(3), gamma(1), delta(1), epsilon(1). CF(0) has three main subunits: a, b and c.</text>
</comment>
<evidence type="ECO:0000256" key="7">
    <source>
        <dbReference type="ARBA" id="ARBA00023310"/>
    </source>
</evidence>
<evidence type="ECO:0000256" key="4">
    <source>
        <dbReference type="ARBA" id="ARBA00023065"/>
    </source>
</evidence>
<keyword evidence="7 8" id="KW-0066">ATP synthesis</keyword>
<comment type="similarity">
    <text evidence="2 8 9">Belongs to the ATPase epsilon chain family.</text>
</comment>
<reference evidence="11 12" key="1">
    <citation type="submission" date="2019-10" db="EMBL/GenBank/DDBJ databases">
        <authorList>
            <person name="Blom J."/>
        </authorList>
    </citation>
    <scope>NUCLEOTIDE SEQUENCE [LARGE SCALE GENOMIC DNA]</scope>
    <source>
        <strain evidence="11 12">ES3154-GLU</strain>
    </source>
</reference>
<sequence length="132" mass="14913">MKDKKSVLSIEVVSPMGSVFSSSDVVFVKVKGSRGDVGILPNHTNYVTSLGAGQMLVRFSDKKEESYFVDGGFLEIRDNRIIVIAEDIYESSKEEIIKKERKEAIERATREKLSEDRDVLGTKKRIQDSLRN</sequence>
<organism evidence="11 12">
    <name type="scientific">Oceanivirga miroungae</name>
    <dbReference type="NCBI Taxonomy" id="1130046"/>
    <lineage>
        <taxon>Bacteria</taxon>
        <taxon>Fusobacteriati</taxon>
        <taxon>Fusobacteriota</taxon>
        <taxon>Fusobacteriia</taxon>
        <taxon>Fusobacteriales</taxon>
        <taxon>Leptotrichiaceae</taxon>
        <taxon>Oceanivirga</taxon>
    </lineage>
</organism>
<dbReference type="RefSeq" id="WP_156682947.1">
    <property type="nucleotide sequence ID" value="NZ_CABWIB010000001.1"/>
</dbReference>
<evidence type="ECO:0000313" key="12">
    <source>
        <dbReference type="Proteomes" id="UP000419017"/>
    </source>
</evidence>
<comment type="subcellular location">
    <subcellularLocation>
        <location evidence="8">Cell membrane</location>
        <topology evidence="8">Peripheral membrane protein</topology>
    </subcellularLocation>
    <subcellularLocation>
        <location evidence="1">Endomembrane system</location>
        <topology evidence="1">Peripheral membrane protein</topology>
    </subcellularLocation>
</comment>
<keyword evidence="8" id="KW-1003">Cell membrane</keyword>